<keyword evidence="7 8" id="KW-0807">Transducer</keyword>
<dbReference type="GO" id="GO:0004984">
    <property type="term" value="F:olfactory receptor activity"/>
    <property type="evidence" value="ECO:0007669"/>
    <property type="project" value="InterPro"/>
</dbReference>
<keyword evidence="3 9" id="KW-1133">Transmembrane helix</keyword>
<keyword evidence="12" id="KW-1185">Reference proteome</keyword>
<dbReference type="SUPFAM" id="SSF81321">
    <property type="entry name" value="Family A G protein-coupled receptor-like"/>
    <property type="match status" value="1"/>
</dbReference>
<dbReference type="InterPro" id="IPR017452">
    <property type="entry name" value="GPCR_Rhodpsn_7TM"/>
</dbReference>
<evidence type="ECO:0000259" key="10">
    <source>
        <dbReference type="PROSITE" id="PS50262"/>
    </source>
</evidence>
<feature type="transmembrane region" description="Helical" evidence="9">
    <location>
        <begin position="146"/>
        <end position="164"/>
    </location>
</feature>
<dbReference type="PROSITE" id="PS00237">
    <property type="entry name" value="G_PROTEIN_RECEP_F1_1"/>
    <property type="match status" value="1"/>
</dbReference>
<dbReference type="GO" id="GO:0005886">
    <property type="term" value="C:plasma membrane"/>
    <property type="evidence" value="ECO:0007669"/>
    <property type="project" value="UniProtKB-SubCell"/>
</dbReference>
<name>A0AAW1C7X7_CROAD</name>
<evidence type="ECO:0000256" key="9">
    <source>
        <dbReference type="RuleBase" id="RU363047"/>
    </source>
</evidence>
<keyword evidence="6 8" id="KW-0675">Receptor</keyword>
<evidence type="ECO:0000256" key="7">
    <source>
        <dbReference type="ARBA" id="ARBA00023224"/>
    </source>
</evidence>
<dbReference type="Gene3D" id="1.20.1070.10">
    <property type="entry name" value="Rhodopsin 7-helix transmembrane proteins"/>
    <property type="match status" value="1"/>
</dbReference>
<reference evidence="11 12" key="1">
    <citation type="journal article" date="2024" name="Proc. Natl. Acad. Sci. U.S.A.">
        <title>The genetic regulatory architecture and epigenomic basis for age-related changes in rattlesnake venom.</title>
        <authorList>
            <person name="Hogan M.P."/>
            <person name="Holding M.L."/>
            <person name="Nystrom G.S."/>
            <person name="Colston T.J."/>
            <person name="Bartlett D.A."/>
            <person name="Mason A.J."/>
            <person name="Ellsworth S.A."/>
            <person name="Rautsaw R.M."/>
            <person name="Lawrence K.C."/>
            <person name="Strickland J.L."/>
            <person name="He B."/>
            <person name="Fraser P."/>
            <person name="Margres M.J."/>
            <person name="Gilbert D.M."/>
            <person name="Gibbs H.L."/>
            <person name="Parkinson C.L."/>
            <person name="Rokyta D.R."/>
        </authorList>
    </citation>
    <scope>NUCLEOTIDE SEQUENCE [LARGE SCALE GENOMIC DNA]</scope>
    <source>
        <strain evidence="11">DRR0105</strain>
    </source>
</reference>
<evidence type="ECO:0000256" key="6">
    <source>
        <dbReference type="ARBA" id="ARBA00023170"/>
    </source>
</evidence>
<evidence type="ECO:0000256" key="3">
    <source>
        <dbReference type="ARBA" id="ARBA00022989"/>
    </source>
</evidence>
<comment type="caution">
    <text evidence="11">The sequence shown here is derived from an EMBL/GenBank/DDBJ whole genome shotgun (WGS) entry which is preliminary data.</text>
</comment>
<evidence type="ECO:0000256" key="4">
    <source>
        <dbReference type="ARBA" id="ARBA00023040"/>
    </source>
</evidence>
<feature type="domain" description="G-protein coupled receptors family 1 profile" evidence="10">
    <location>
        <begin position="47"/>
        <end position="296"/>
    </location>
</feature>
<dbReference type="PRINTS" id="PR00237">
    <property type="entry name" value="GPCRRHODOPSN"/>
</dbReference>
<dbReference type="Pfam" id="PF13853">
    <property type="entry name" value="7tm_4"/>
    <property type="match status" value="1"/>
</dbReference>
<evidence type="ECO:0000313" key="12">
    <source>
        <dbReference type="Proteomes" id="UP001474421"/>
    </source>
</evidence>
<dbReference type="InterPro" id="IPR000725">
    <property type="entry name" value="Olfact_rcpt"/>
</dbReference>
<evidence type="ECO:0000256" key="2">
    <source>
        <dbReference type="ARBA" id="ARBA00022692"/>
    </source>
</evidence>
<accession>A0AAW1C7X7</accession>
<dbReference type="PRINTS" id="PR00245">
    <property type="entry name" value="OLFACTORYR"/>
</dbReference>
<feature type="transmembrane region" description="Helical" evidence="9">
    <location>
        <begin position="31"/>
        <end position="57"/>
    </location>
</feature>
<sequence length="335" mass="37703">MLMKMMEVESNWTLVTEFILVGFTTDPFLRIIFFVLFLASYILTLTGNLGLMSLIYLDSRLHTPMYFFVGSLSFLDIWYSSVYTPRILSDCVSKNNHMTLAGCTAQFFFSAGLTFTECFLLAFMAYDRFVAICNPLLYATAMPKKLCVQLVVGSYVVGFANSIVHTGNTFRLYFCGNNIINHYFCDVLPLVKMACDDTQVHELILKATIGCNLLVTTAIIVSSYIGIGAAIVRIRSATGRLKAFFTCSAHLVSVILFYGSILIMYSRANSQHTPSSDKANALFYTVVNPLVNPLIYSLRNKDVKAAFRKVWGKFLAQKRMALIYSLFKLDCRCKN</sequence>
<keyword evidence="2 8" id="KW-0812">Transmembrane</keyword>
<dbReference type="AlphaFoldDB" id="A0AAW1C7X7"/>
<evidence type="ECO:0000256" key="8">
    <source>
        <dbReference type="RuleBase" id="RU000688"/>
    </source>
</evidence>
<feature type="transmembrane region" description="Helical" evidence="9">
    <location>
        <begin position="281"/>
        <end position="298"/>
    </location>
</feature>
<feature type="transmembrane region" description="Helical" evidence="9">
    <location>
        <begin position="64"/>
        <end position="84"/>
    </location>
</feature>
<dbReference type="EMBL" id="JAOTOJ010000001">
    <property type="protein sequence ID" value="KAK9410246.1"/>
    <property type="molecule type" value="Genomic_DNA"/>
</dbReference>
<keyword evidence="9" id="KW-0716">Sensory transduction</keyword>
<keyword evidence="9" id="KW-0552">Olfaction</keyword>
<evidence type="ECO:0000256" key="1">
    <source>
        <dbReference type="ARBA" id="ARBA00004141"/>
    </source>
</evidence>
<dbReference type="FunFam" id="1.20.1070.10:FF:000003">
    <property type="entry name" value="Olfactory receptor"/>
    <property type="match status" value="1"/>
</dbReference>
<dbReference type="GO" id="GO:0004930">
    <property type="term" value="F:G protein-coupled receptor activity"/>
    <property type="evidence" value="ECO:0007669"/>
    <property type="project" value="UniProtKB-KW"/>
</dbReference>
<dbReference type="CDD" id="cd15418">
    <property type="entry name" value="7tmA_OR9G-like"/>
    <property type="match status" value="1"/>
</dbReference>
<dbReference type="Proteomes" id="UP001474421">
    <property type="component" value="Unassembled WGS sequence"/>
</dbReference>
<protein>
    <recommendedName>
        <fullName evidence="9">Olfactory receptor</fullName>
    </recommendedName>
</protein>
<proteinExistence type="inferred from homology"/>
<keyword evidence="9" id="KW-1003">Cell membrane</keyword>
<feature type="transmembrane region" description="Helical" evidence="9">
    <location>
        <begin position="213"/>
        <end position="232"/>
    </location>
</feature>
<keyword evidence="5 9" id="KW-0472">Membrane</keyword>
<keyword evidence="4 8" id="KW-0297">G-protein coupled receptor</keyword>
<dbReference type="InterPro" id="IPR000276">
    <property type="entry name" value="GPCR_Rhodpsn"/>
</dbReference>
<dbReference type="PANTHER" id="PTHR48018">
    <property type="entry name" value="OLFACTORY RECEPTOR"/>
    <property type="match status" value="1"/>
</dbReference>
<feature type="transmembrane region" description="Helical" evidence="9">
    <location>
        <begin position="104"/>
        <end position="126"/>
    </location>
</feature>
<dbReference type="PROSITE" id="PS50262">
    <property type="entry name" value="G_PROTEIN_RECEP_F1_2"/>
    <property type="match status" value="1"/>
</dbReference>
<gene>
    <name evidence="11" type="ORF">NXF25_001421</name>
</gene>
<organism evidence="11 12">
    <name type="scientific">Crotalus adamanteus</name>
    <name type="common">Eastern diamondback rattlesnake</name>
    <dbReference type="NCBI Taxonomy" id="8729"/>
    <lineage>
        <taxon>Eukaryota</taxon>
        <taxon>Metazoa</taxon>
        <taxon>Chordata</taxon>
        <taxon>Craniata</taxon>
        <taxon>Vertebrata</taxon>
        <taxon>Euteleostomi</taxon>
        <taxon>Lepidosauria</taxon>
        <taxon>Squamata</taxon>
        <taxon>Bifurcata</taxon>
        <taxon>Unidentata</taxon>
        <taxon>Episquamata</taxon>
        <taxon>Toxicofera</taxon>
        <taxon>Serpentes</taxon>
        <taxon>Colubroidea</taxon>
        <taxon>Viperidae</taxon>
        <taxon>Crotalinae</taxon>
        <taxon>Crotalus</taxon>
    </lineage>
</organism>
<comment type="similarity">
    <text evidence="8">Belongs to the G-protein coupled receptor 1 family.</text>
</comment>
<evidence type="ECO:0000256" key="5">
    <source>
        <dbReference type="ARBA" id="ARBA00023136"/>
    </source>
</evidence>
<comment type="subcellular location">
    <subcellularLocation>
        <location evidence="9">Cell membrane</location>
        <topology evidence="9">Multi-pass membrane protein</topology>
    </subcellularLocation>
    <subcellularLocation>
        <location evidence="1">Membrane</location>
        <topology evidence="1">Multi-pass membrane protein</topology>
    </subcellularLocation>
</comment>
<feature type="transmembrane region" description="Helical" evidence="9">
    <location>
        <begin position="244"/>
        <end position="266"/>
    </location>
</feature>
<evidence type="ECO:0000313" key="11">
    <source>
        <dbReference type="EMBL" id="KAK9410246.1"/>
    </source>
</evidence>